<dbReference type="InterPro" id="IPR025194">
    <property type="entry name" value="RodZ-like_C"/>
</dbReference>
<protein>
    <submittedName>
        <fullName evidence="2">DUF4115 domain-containing protein</fullName>
    </submittedName>
</protein>
<name>A0A8J7SU04_9RHOB</name>
<evidence type="ECO:0000259" key="1">
    <source>
        <dbReference type="Pfam" id="PF13464"/>
    </source>
</evidence>
<keyword evidence="3" id="KW-1185">Reference proteome</keyword>
<dbReference type="AlphaFoldDB" id="A0A8J7SU04"/>
<evidence type="ECO:0000313" key="2">
    <source>
        <dbReference type="EMBL" id="MBL4927121.1"/>
    </source>
</evidence>
<dbReference type="RefSeq" id="WP_202658762.1">
    <property type="nucleotide sequence ID" value="NZ_JAESVP010000002.1"/>
</dbReference>
<dbReference type="Gene3D" id="1.10.260.40">
    <property type="entry name" value="lambda repressor-like DNA-binding domains"/>
    <property type="match status" value="1"/>
</dbReference>
<accession>A0A8J7SU04</accession>
<dbReference type="Proteomes" id="UP000619033">
    <property type="component" value="Unassembled WGS sequence"/>
</dbReference>
<organism evidence="2 3">
    <name type="scientific">Fuscibacter oryzae</name>
    <dbReference type="NCBI Taxonomy" id="2803939"/>
    <lineage>
        <taxon>Bacteria</taxon>
        <taxon>Pseudomonadati</taxon>
        <taxon>Pseudomonadota</taxon>
        <taxon>Alphaproteobacteria</taxon>
        <taxon>Rhodobacterales</taxon>
        <taxon>Paracoccaceae</taxon>
        <taxon>Fuscibacter</taxon>
    </lineage>
</organism>
<sequence length="405" mass="42115">MIGRRSKTPAPEADKPKGFDDFELRLGDLMRGERATLGKSLLDVQRELKIKATYIAAIENADVGAFETPGFIAGYVRSYSRYLGMDPDMAFAKFCREANFEVAHGMSAAASPVSIAAKRAKRADGEGHDPIAKPAISFTPVGQSLFSHVEPGAIGSIALLVALIGAIGYGGWSVLQEVQRVQLAPIDQAPSVVAEIDPLGNVAGDAPLVRSAPEQGQQLAAADGATADPLDRLYRPEALDVPLLEARDGPIGTINPRQGMPDDNSLASAVDAAVEQVVTGDGVQVVAQANPGVELLAVRPSWVQVTAKDGTVLFEKILDAGERYSVPPLQEAAVLRAGNSGSVYFQVNGQTYGPAAKGANVVKNVNLGADALLAAYKPADPTADSALAQFVADAGAVAAPVPATE</sequence>
<dbReference type="Pfam" id="PF13413">
    <property type="entry name" value="HTH_25"/>
    <property type="match status" value="1"/>
</dbReference>
<reference evidence="2" key="1">
    <citation type="submission" date="2021-01" db="EMBL/GenBank/DDBJ databases">
        <title>Genome seq and assembly of Tabrizicola sp. KVB23.</title>
        <authorList>
            <person name="Chhetri G."/>
        </authorList>
    </citation>
    <scope>NUCLEOTIDE SEQUENCE</scope>
    <source>
        <strain evidence="2">KVB23</strain>
    </source>
</reference>
<gene>
    <name evidence="2" type="ORF">JI744_03285</name>
</gene>
<evidence type="ECO:0000313" key="3">
    <source>
        <dbReference type="Proteomes" id="UP000619033"/>
    </source>
</evidence>
<dbReference type="PANTHER" id="PTHR34475">
    <property type="match status" value="1"/>
</dbReference>
<dbReference type="PANTHER" id="PTHR34475:SF1">
    <property type="entry name" value="CYTOSKELETON PROTEIN RODZ"/>
    <property type="match status" value="1"/>
</dbReference>
<dbReference type="EMBL" id="JAESVP010000002">
    <property type="protein sequence ID" value="MBL4927121.1"/>
    <property type="molecule type" value="Genomic_DNA"/>
</dbReference>
<dbReference type="InterPro" id="IPR010982">
    <property type="entry name" value="Lambda_DNA-bd_dom_sf"/>
</dbReference>
<dbReference type="Pfam" id="PF13464">
    <property type="entry name" value="RodZ_C"/>
    <property type="match status" value="1"/>
</dbReference>
<proteinExistence type="predicted"/>
<comment type="caution">
    <text evidence="2">The sequence shown here is derived from an EMBL/GenBank/DDBJ whole genome shotgun (WGS) entry which is preliminary data.</text>
</comment>
<feature type="domain" description="Cytoskeleton protein RodZ-like C-terminal" evidence="1">
    <location>
        <begin position="295"/>
        <end position="365"/>
    </location>
</feature>
<dbReference type="InterPro" id="IPR050400">
    <property type="entry name" value="Bact_Cytoskel_RodZ"/>
</dbReference>
<dbReference type="GO" id="GO:0003677">
    <property type="term" value="F:DNA binding"/>
    <property type="evidence" value="ECO:0007669"/>
    <property type="project" value="InterPro"/>
</dbReference>